<evidence type="ECO:0000256" key="4">
    <source>
        <dbReference type="ARBA" id="ARBA00022833"/>
    </source>
</evidence>
<dbReference type="InterPro" id="IPR050888">
    <property type="entry name" value="ZnF_C2H2-type_TF"/>
</dbReference>
<dbReference type="AlphaFoldDB" id="A0A133UDW8"/>
<dbReference type="SUPFAM" id="SSF57667">
    <property type="entry name" value="beta-beta-alpha zinc fingers"/>
    <property type="match status" value="2"/>
</dbReference>
<dbReference type="PROSITE" id="PS00028">
    <property type="entry name" value="ZINC_FINGER_C2H2_1"/>
    <property type="match status" value="3"/>
</dbReference>
<keyword evidence="4" id="KW-0862">Zinc</keyword>
<dbReference type="Pfam" id="PF00096">
    <property type="entry name" value="zf-C2H2"/>
    <property type="match status" value="2"/>
</dbReference>
<organism evidence="7 8">
    <name type="scientific">candidate division MSBL1 archaeon SCGC-AAA259E19</name>
    <dbReference type="NCBI Taxonomy" id="1698264"/>
    <lineage>
        <taxon>Archaea</taxon>
        <taxon>Methanobacteriati</taxon>
        <taxon>Methanobacteriota</taxon>
        <taxon>candidate division MSBL1</taxon>
    </lineage>
</organism>
<dbReference type="SMART" id="SM00355">
    <property type="entry name" value="ZnF_C2H2"/>
    <property type="match status" value="3"/>
</dbReference>
<dbReference type="EMBL" id="LHXO01000162">
    <property type="protein sequence ID" value="KXA92402.1"/>
    <property type="molecule type" value="Genomic_DNA"/>
</dbReference>
<feature type="domain" description="C2H2-type" evidence="6">
    <location>
        <begin position="60"/>
        <end position="88"/>
    </location>
</feature>
<sequence length="115" mass="13004">MKECPECGREFGTRQGLNSHMGHAHPREKTIDCPYCEESFASEGALSSHLQHAHEDEMDNECPYCERNFRRVRGLRLHVARIHGEKLEEFDRKRGVGGIGLPIQTAKGVGSENED</sequence>
<keyword evidence="8" id="KW-1185">Reference proteome</keyword>
<feature type="compositionally biased region" description="Basic and acidic residues" evidence="5">
    <location>
        <begin position="1"/>
        <end position="12"/>
    </location>
</feature>
<accession>A0A133UDW8</accession>
<dbReference type="GO" id="GO:0008270">
    <property type="term" value="F:zinc ion binding"/>
    <property type="evidence" value="ECO:0007669"/>
    <property type="project" value="UniProtKB-KW"/>
</dbReference>
<proteinExistence type="predicted"/>
<reference evidence="7 8" key="1">
    <citation type="journal article" date="2016" name="Sci. Rep.">
        <title>Metabolic traits of an uncultured archaeal lineage -MSBL1- from brine pools of the Red Sea.</title>
        <authorList>
            <person name="Mwirichia R."/>
            <person name="Alam I."/>
            <person name="Rashid M."/>
            <person name="Vinu M."/>
            <person name="Ba-Alawi W."/>
            <person name="Anthony Kamau A."/>
            <person name="Kamanda Ngugi D."/>
            <person name="Goker M."/>
            <person name="Klenk H.P."/>
            <person name="Bajic V."/>
            <person name="Stingl U."/>
        </authorList>
    </citation>
    <scope>NUCLEOTIDE SEQUENCE [LARGE SCALE GENOMIC DNA]</scope>
    <source>
        <strain evidence="7">SCGC-AAA259E19</strain>
    </source>
</reference>
<evidence type="ECO:0000259" key="6">
    <source>
        <dbReference type="PROSITE" id="PS50157"/>
    </source>
</evidence>
<evidence type="ECO:0000313" key="7">
    <source>
        <dbReference type="EMBL" id="KXA92402.1"/>
    </source>
</evidence>
<gene>
    <name evidence="7" type="ORF">AKJ65_07615</name>
</gene>
<dbReference type="Pfam" id="PF13912">
    <property type="entry name" value="zf-C2H2_6"/>
    <property type="match status" value="1"/>
</dbReference>
<evidence type="ECO:0000313" key="8">
    <source>
        <dbReference type="Proteomes" id="UP000070284"/>
    </source>
</evidence>
<evidence type="ECO:0000256" key="3">
    <source>
        <dbReference type="ARBA" id="ARBA00022771"/>
    </source>
</evidence>
<dbReference type="InterPro" id="IPR036236">
    <property type="entry name" value="Znf_C2H2_sf"/>
</dbReference>
<evidence type="ECO:0000256" key="5">
    <source>
        <dbReference type="SAM" id="MobiDB-lite"/>
    </source>
</evidence>
<comment type="caution">
    <text evidence="7">The sequence shown here is derived from an EMBL/GenBank/DDBJ whole genome shotgun (WGS) entry which is preliminary data.</text>
</comment>
<keyword evidence="2" id="KW-0677">Repeat</keyword>
<feature type="domain" description="C2H2-type" evidence="6">
    <location>
        <begin position="2"/>
        <end position="30"/>
    </location>
</feature>
<dbReference type="PROSITE" id="PS50157">
    <property type="entry name" value="ZINC_FINGER_C2H2_2"/>
    <property type="match status" value="3"/>
</dbReference>
<evidence type="ECO:0000256" key="1">
    <source>
        <dbReference type="ARBA" id="ARBA00022723"/>
    </source>
</evidence>
<dbReference type="Gene3D" id="3.30.160.60">
    <property type="entry name" value="Classic Zinc Finger"/>
    <property type="match status" value="1"/>
</dbReference>
<name>A0A133UDW8_9EURY</name>
<dbReference type="PANTHER" id="PTHR24406">
    <property type="entry name" value="TRANSCRIPTIONAL REPRESSOR CTCFL-RELATED"/>
    <property type="match status" value="1"/>
</dbReference>
<dbReference type="Proteomes" id="UP000070284">
    <property type="component" value="Unassembled WGS sequence"/>
</dbReference>
<protein>
    <recommendedName>
        <fullName evidence="6">C2H2-type domain-containing protein</fullName>
    </recommendedName>
</protein>
<evidence type="ECO:0000256" key="2">
    <source>
        <dbReference type="ARBA" id="ARBA00022737"/>
    </source>
</evidence>
<feature type="region of interest" description="Disordered" evidence="5">
    <location>
        <begin position="1"/>
        <end position="24"/>
    </location>
</feature>
<dbReference type="InterPro" id="IPR013087">
    <property type="entry name" value="Znf_C2H2_type"/>
</dbReference>
<feature type="domain" description="C2H2-type" evidence="6">
    <location>
        <begin position="31"/>
        <end position="59"/>
    </location>
</feature>
<keyword evidence="3" id="KW-0863">Zinc-finger</keyword>
<keyword evidence="1" id="KW-0479">Metal-binding</keyword>